<evidence type="ECO:0000256" key="1">
    <source>
        <dbReference type="SAM" id="MobiDB-lite"/>
    </source>
</evidence>
<dbReference type="KEGG" id="adl:AURDEDRAFT_72649"/>
<dbReference type="OrthoDB" id="3236156at2759"/>
<proteinExistence type="predicted"/>
<name>J0WVB7_AURST</name>
<organism evidence="2 3">
    <name type="scientific">Auricularia subglabra (strain TFB-10046 / SS5)</name>
    <name type="common">White-rot fungus</name>
    <name type="synonym">Auricularia delicata (strain TFB10046)</name>
    <dbReference type="NCBI Taxonomy" id="717982"/>
    <lineage>
        <taxon>Eukaryota</taxon>
        <taxon>Fungi</taxon>
        <taxon>Dikarya</taxon>
        <taxon>Basidiomycota</taxon>
        <taxon>Agaricomycotina</taxon>
        <taxon>Agaricomycetes</taxon>
        <taxon>Auriculariales</taxon>
        <taxon>Auriculariaceae</taxon>
        <taxon>Auricularia</taxon>
    </lineage>
</organism>
<gene>
    <name evidence="2" type="ORF">AURDEDRAFT_72649</name>
</gene>
<dbReference type="Proteomes" id="UP000006514">
    <property type="component" value="Unassembled WGS sequence"/>
</dbReference>
<dbReference type="InParanoid" id="J0WVB7"/>
<keyword evidence="3" id="KW-1185">Reference proteome</keyword>
<dbReference type="AlphaFoldDB" id="J0WVB7"/>
<evidence type="ECO:0000313" key="3">
    <source>
        <dbReference type="Proteomes" id="UP000006514"/>
    </source>
</evidence>
<feature type="compositionally biased region" description="Basic and acidic residues" evidence="1">
    <location>
        <begin position="162"/>
        <end position="171"/>
    </location>
</feature>
<sequence length="177" mass="19458">ADFFLRIVRGRQGDHNSGEKKLFRIFEAAHARAVMTHLGHEVLDIMPDWDHAPLVGNAIDKMIASQGGSHVWASLSDERREQLREECLESLAHDLGVKHLSDLPPEKQASLRFFAWAGCAMHKELNSVVGGEQGMRAFWEANGLPGPMKLHNKDNAAAAKSGDSKAKERADNVSQAG</sequence>
<dbReference type="EMBL" id="JH687832">
    <property type="protein sequence ID" value="EJD37977.1"/>
    <property type="molecule type" value="Genomic_DNA"/>
</dbReference>
<dbReference type="OMA" id="RCECEKC"/>
<evidence type="ECO:0000313" key="2">
    <source>
        <dbReference type="EMBL" id="EJD37977.1"/>
    </source>
</evidence>
<feature type="region of interest" description="Disordered" evidence="1">
    <location>
        <begin position="149"/>
        <end position="177"/>
    </location>
</feature>
<reference evidence="3" key="1">
    <citation type="journal article" date="2012" name="Science">
        <title>The Paleozoic origin of enzymatic lignin decomposition reconstructed from 31 fungal genomes.</title>
        <authorList>
            <person name="Floudas D."/>
            <person name="Binder M."/>
            <person name="Riley R."/>
            <person name="Barry K."/>
            <person name="Blanchette R.A."/>
            <person name="Henrissat B."/>
            <person name="Martinez A.T."/>
            <person name="Otillar R."/>
            <person name="Spatafora J.W."/>
            <person name="Yadav J.S."/>
            <person name="Aerts A."/>
            <person name="Benoit I."/>
            <person name="Boyd A."/>
            <person name="Carlson A."/>
            <person name="Copeland A."/>
            <person name="Coutinho P.M."/>
            <person name="de Vries R.P."/>
            <person name="Ferreira P."/>
            <person name="Findley K."/>
            <person name="Foster B."/>
            <person name="Gaskell J."/>
            <person name="Glotzer D."/>
            <person name="Gorecki P."/>
            <person name="Heitman J."/>
            <person name="Hesse C."/>
            <person name="Hori C."/>
            <person name="Igarashi K."/>
            <person name="Jurgens J.A."/>
            <person name="Kallen N."/>
            <person name="Kersten P."/>
            <person name="Kohler A."/>
            <person name="Kuees U."/>
            <person name="Kumar T.K.A."/>
            <person name="Kuo A."/>
            <person name="LaButti K."/>
            <person name="Larrondo L.F."/>
            <person name="Lindquist E."/>
            <person name="Ling A."/>
            <person name="Lombard V."/>
            <person name="Lucas S."/>
            <person name="Lundell T."/>
            <person name="Martin R."/>
            <person name="McLaughlin D.J."/>
            <person name="Morgenstern I."/>
            <person name="Morin E."/>
            <person name="Murat C."/>
            <person name="Nagy L.G."/>
            <person name="Nolan M."/>
            <person name="Ohm R.A."/>
            <person name="Patyshakuliyeva A."/>
            <person name="Rokas A."/>
            <person name="Ruiz-Duenas F.J."/>
            <person name="Sabat G."/>
            <person name="Salamov A."/>
            <person name="Samejima M."/>
            <person name="Schmutz J."/>
            <person name="Slot J.C."/>
            <person name="St John F."/>
            <person name="Stenlid J."/>
            <person name="Sun H."/>
            <person name="Sun S."/>
            <person name="Syed K."/>
            <person name="Tsang A."/>
            <person name="Wiebenga A."/>
            <person name="Young D."/>
            <person name="Pisabarro A."/>
            <person name="Eastwood D.C."/>
            <person name="Martin F."/>
            <person name="Cullen D."/>
            <person name="Grigoriev I.V."/>
            <person name="Hibbett D.S."/>
        </authorList>
    </citation>
    <scope>NUCLEOTIDE SEQUENCE [LARGE SCALE GENOMIC DNA]</scope>
    <source>
        <strain evidence="3">TFB10046</strain>
    </source>
</reference>
<accession>J0WVB7</accession>
<feature type="non-terminal residue" evidence="2">
    <location>
        <position position="1"/>
    </location>
</feature>
<protein>
    <submittedName>
        <fullName evidence="2">Uncharacterized protein</fullName>
    </submittedName>
</protein>